<keyword evidence="7" id="KW-0808">Transferase</keyword>
<proteinExistence type="predicted"/>
<dbReference type="InterPro" id="IPR043136">
    <property type="entry name" value="B30.2/SPRY_sf"/>
</dbReference>
<dbReference type="OrthoDB" id="25503at2759"/>
<keyword evidence="7" id="KW-0489">Methyltransferase</keyword>
<dbReference type="Gene3D" id="3.80.10.10">
    <property type="entry name" value="Ribonuclease Inhibitor"/>
    <property type="match status" value="1"/>
</dbReference>
<protein>
    <submittedName>
        <fullName evidence="7">Methyltransferase</fullName>
    </submittedName>
</protein>
<evidence type="ECO:0000256" key="1">
    <source>
        <dbReference type="ARBA" id="ARBA00004370"/>
    </source>
</evidence>
<dbReference type="GeneID" id="41988100"/>
<gene>
    <name evidence="7" type="primary">tpcH_1</name>
    <name evidence="7" type="ORF">LHYA1_G007902</name>
</gene>
<dbReference type="GO" id="GO:0016020">
    <property type="term" value="C:membrane"/>
    <property type="evidence" value="ECO:0007669"/>
    <property type="project" value="UniProtKB-SubCell"/>
</dbReference>
<dbReference type="AlphaFoldDB" id="A0A8H8QXA9"/>
<feature type="compositionally biased region" description="Polar residues" evidence="5">
    <location>
        <begin position="126"/>
        <end position="141"/>
    </location>
</feature>
<keyword evidence="8" id="KW-1185">Reference proteome</keyword>
<feature type="compositionally biased region" description="Basic and acidic residues" evidence="5">
    <location>
        <begin position="7"/>
        <end position="23"/>
    </location>
</feature>
<evidence type="ECO:0000256" key="5">
    <source>
        <dbReference type="SAM" id="MobiDB-lite"/>
    </source>
</evidence>
<evidence type="ECO:0000313" key="7">
    <source>
        <dbReference type="EMBL" id="TVY23445.1"/>
    </source>
</evidence>
<keyword evidence="2" id="KW-0812">Transmembrane</keyword>
<evidence type="ECO:0000259" key="6">
    <source>
        <dbReference type="Pfam" id="PF08241"/>
    </source>
</evidence>
<dbReference type="Gene3D" id="2.60.120.920">
    <property type="match status" value="1"/>
</dbReference>
<feature type="domain" description="Methyltransferase type 11" evidence="6">
    <location>
        <begin position="612"/>
        <end position="712"/>
    </location>
</feature>
<evidence type="ECO:0000256" key="2">
    <source>
        <dbReference type="ARBA" id="ARBA00022692"/>
    </source>
</evidence>
<dbReference type="InterPro" id="IPR029063">
    <property type="entry name" value="SAM-dependent_MTases_sf"/>
</dbReference>
<dbReference type="RefSeq" id="XP_031002233.1">
    <property type="nucleotide sequence ID" value="XM_031152826.1"/>
</dbReference>
<reference evidence="7 8" key="1">
    <citation type="submission" date="2018-05" db="EMBL/GenBank/DDBJ databases">
        <title>Genome sequencing and assembly of the regulated plant pathogen Lachnellula willkommii and related sister species for the development of diagnostic species identification markers.</title>
        <authorList>
            <person name="Giroux E."/>
            <person name="Bilodeau G."/>
        </authorList>
    </citation>
    <scope>NUCLEOTIDE SEQUENCE [LARGE SCALE GENOMIC DNA]</scope>
    <source>
        <strain evidence="7 8">CBS 185.66</strain>
    </source>
</reference>
<dbReference type="GO" id="GO:0032259">
    <property type="term" value="P:methylation"/>
    <property type="evidence" value="ECO:0007669"/>
    <property type="project" value="UniProtKB-KW"/>
</dbReference>
<dbReference type="CDD" id="cd12910">
    <property type="entry name" value="SPRY_SSH4_like"/>
    <property type="match status" value="1"/>
</dbReference>
<organism evidence="7 8">
    <name type="scientific">Lachnellula hyalina</name>
    <dbReference type="NCBI Taxonomy" id="1316788"/>
    <lineage>
        <taxon>Eukaryota</taxon>
        <taxon>Fungi</taxon>
        <taxon>Dikarya</taxon>
        <taxon>Ascomycota</taxon>
        <taxon>Pezizomycotina</taxon>
        <taxon>Leotiomycetes</taxon>
        <taxon>Helotiales</taxon>
        <taxon>Lachnaceae</taxon>
        <taxon>Lachnellula</taxon>
    </lineage>
</organism>
<dbReference type="Proteomes" id="UP000431533">
    <property type="component" value="Unassembled WGS sequence"/>
</dbReference>
<name>A0A8H8QXA9_9HELO</name>
<dbReference type="Pfam" id="PF08241">
    <property type="entry name" value="Methyltransf_11"/>
    <property type="match status" value="1"/>
</dbReference>
<keyword evidence="3" id="KW-1133">Transmembrane helix</keyword>
<comment type="subcellular location">
    <subcellularLocation>
        <location evidence="1">Membrane</location>
    </subcellularLocation>
</comment>
<dbReference type="GO" id="GO:0008757">
    <property type="term" value="F:S-adenosylmethionine-dependent methyltransferase activity"/>
    <property type="evidence" value="ECO:0007669"/>
    <property type="project" value="InterPro"/>
</dbReference>
<dbReference type="InterPro" id="IPR035780">
    <property type="entry name" value="SPRY_Ssh4-like"/>
</dbReference>
<comment type="caution">
    <text evidence="7">The sequence shown here is derived from an EMBL/GenBank/DDBJ whole genome shotgun (WGS) entry which is preliminary data.</text>
</comment>
<keyword evidence="4" id="KW-0472">Membrane</keyword>
<evidence type="ECO:0000256" key="4">
    <source>
        <dbReference type="ARBA" id="ARBA00023136"/>
    </source>
</evidence>
<sequence length="844" mass="91687">MCFGSKLKGEDPSARLDNNDHLNSRPVNVDAKPARNSSVKLPQNRNYTSPSGPPPSHQQESYEYTPPSGPPPPHQQEFAPPSGPPPSHNDYTAPPGPPPTQEPYHDWQTAVPDNSLLPPPPSLFSGHQSSSTNNATEQQAEQGEAWCKANPMTQPVILPQAALEALDRGEIGIIKPRDYKGELDRPRPGVWAGKTKSSSPDSCITSSIPLYSVDAHSPMRTGWKKTIYYEVRISPRNRREVSLAMGFAAPPYPSFRLPGWHRGCLAVHGDDGSKYINDRWGGKDFTAPFQPGQTLGIGMTFTARDIDAPPSYGPAQTTEQVPIDVEIFFTRDGRKDGSWNLHEEGDAEQDLPVTGLEGFNDLHATVGTFENVEFEIIFNHKEWILSIISIYIDKEWVGVIDQIADVFPYARKPSAAPPQEENFEAWDENKLVGKPKSIAFGADFDIRDQHIDAIVAAGPETCQSICRFTCGVSDSGCRSSLSDAVVSRLTAACPNLVHIAMDLACALTDAALSAICRNYPNIEYIMINGNDKGKGYIGGTALDTERLNSIPSLLHQRAPKVPHHKLNMANPTPKQALPPSPALMAELMGDVSVQIAHRSVVLADLKPGSGVLDNACGNGIVTLAIIDSETPREIIIYAADINPKMCEVTAAAAASKGWADSVKTAAMPAEALTFDSDFFSHSFTNFLLNASKEPGKTISEIHRTVKPGGTAIVTTWAIVAHIPAVLAANAATRGPDVFHPMKRGKEWNDPAHLVKALKEGGFSDVKMEQCDSYLKISDLRRWSLIAWSFFGGIIPGGWTEADEGKFQQAIDIIHNTLLKTPGMEPDSKGGARFKMIANIAVAKK</sequence>
<dbReference type="EMBL" id="QGMH01000180">
    <property type="protein sequence ID" value="TVY23445.1"/>
    <property type="molecule type" value="Genomic_DNA"/>
</dbReference>
<feature type="region of interest" description="Disordered" evidence="5">
    <location>
        <begin position="1"/>
        <end position="143"/>
    </location>
</feature>
<evidence type="ECO:0000313" key="8">
    <source>
        <dbReference type="Proteomes" id="UP000431533"/>
    </source>
</evidence>
<dbReference type="InterPro" id="IPR013216">
    <property type="entry name" value="Methyltransf_11"/>
</dbReference>
<dbReference type="SUPFAM" id="SSF53335">
    <property type="entry name" value="S-adenosyl-L-methionine-dependent methyltransferases"/>
    <property type="match status" value="1"/>
</dbReference>
<dbReference type="Gene3D" id="3.40.50.150">
    <property type="entry name" value="Vaccinia Virus protein VP39"/>
    <property type="match status" value="1"/>
</dbReference>
<evidence type="ECO:0000256" key="3">
    <source>
        <dbReference type="ARBA" id="ARBA00022989"/>
    </source>
</evidence>
<dbReference type="CDD" id="cd02440">
    <property type="entry name" value="AdoMet_MTases"/>
    <property type="match status" value="1"/>
</dbReference>
<accession>A0A8H8QXA9</accession>
<dbReference type="InterPro" id="IPR032675">
    <property type="entry name" value="LRR_dom_sf"/>
</dbReference>
<feature type="compositionally biased region" description="Polar residues" evidence="5">
    <location>
        <begin position="35"/>
        <end position="50"/>
    </location>
</feature>